<gene>
    <name evidence="5" type="primary">LOC108082717</name>
</gene>
<evidence type="ECO:0000259" key="3">
    <source>
        <dbReference type="PROSITE" id="PS01180"/>
    </source>
</evidence>
<dbReference type="InterPro" id="IPR058698">
    <property type="entry name" value="CUB_metazoa"/>
</dbReference>
<proteinExistence type="predicted"/>
<dbReference type="GeneID" id="108082717"/>
<dbReference type="Proteomes" id="UP001652661">
    <property type="component" value="Chromosome 2L"/>
</dbReference>
<organism evidence="4 5">
    <name type="scientific">Drosophila kikkawai</name>
    <name type="common">Fruit fly</name>
    <dbReference type="NCBI Taxonomy" id="30033"/>
    <lineage>
        <taxon>Eukaryota</taxon>
        <taxon>Metazoa</taxon>
        <taxon>Ecdysozoa</taxon>
        <taxon>Arthropoda</taxon>
        <taxon>Hexapoda</taxon>
        <taxon>Insecta</taxon>
        <taxon>Pterygota</taxon>
        <taxon>Neoptera</taxon>
        <taxon>Endopterygota</taxon>
        <taxon>Diptera</taxon>
        <taxon>Brachycera</taxon>
        <taxon>Muscomorpha</taxon>
        <taxon>Ephydroidea</taxon>
        <taxon>Drosophilidae</taxon>
        <taxon>Drosophila</taxon>
        <taxon>Sophophora</taxon>
    </lineage>
</organism>
<sequence>MLRSAKNVTIETKTVHRMDFSIVLLLLSVALSPAFTPVRCQVTVACNSRTSQKRIVIRSPAASELAKLDACQYRVAPWSGQVCQLLVQFDRLELPQPQVNESSRLLECLDFVQLQRFRLCGRSSGQHLYLPVRGGQEVELLFHLATAVGKQSSAWQLTLTQLECPRDTTALVPRQPTVPTVRPILPFLGNLLPRTIFGGASGIGSGSGPAAQLIQSLRSPSISDLELLAPLGCDQYFRTPTGGIVSFNFAGGIYMPNVRYSICVKGSADSEISYKIDHFELSKANTQEPGPAYDSDCRSTVKTAGRVSDYLSVPNSYLVSRTELQATHYCGSGLAGQEIIARPPFVLLFASDAQSSAAETGFQFTYTVRRAQDTMSPAAGL</sequence>
<dbReference type="SUPFAM" id="SSF49854">
    <property type="entry name" value="Spermadhesin, CUB domain"/>
    <property type="match status" value="1"/>
</dbReference>
<evidence type="ECO:0000313" key="4">
    <source>
        <dbReference type="Proteomes" id="UP001652661"/>
    </source>
</evidence>
<dbReference type="Gene3D" id="2.60.120.290">
    <property type="entry name" value="Spermadhesin, CUB domain"/>
    <property type="match status" value="1"/>
</dbReference>
<dbReference type="RefSeq" id="XP_017033714.2">
    <property type="nucleotide sequence ID" value="XM_017178225.3"/>
</dbReference>
<dbReference type="AlphaFoldDB" id="A0A6P4JFY4"/>
<protein>
    <recommendedName>
        <fullName evidence="3">CUB domain-containing protein</fullName>
    </recommendedName>
</protein>
<accession>A0A6P4JFY4</accession>
<reference evidence="4" key="1">
    <citation type="submission" date="2025-05" db="UniProtKB">
        <authorList>
            <consortium name="RefSeq"/>
        </authorList>
    </citation>
    <scope>NUCLEOTIDE SEQUENCE [LARGE SCALE GENOMIC DNA]</scope>
    <source>
        <strain evidence="4">14028-0561.14</strain>
    </source>
</reference>
<evidence type="ECO:0000256" key="2">
    <source>
        <dbReference type="PROSITE-ProRule" id="PRU00059"/>
    </source>
</evidence>
<evidence type="ECO:0000256" key="1">
    <source>
        <dbReference type="ARBA" id="ARBA00023157"/>
    </source>
</evidence>
<dbReference type="PANTHER" id="PTHR33236:SF12">
    <property type="entry name" value="CUB DOMAIN-CONTAINING PROTEIN-RELATED"/>
    <property type="match status" value="1"/>
</dbReference>
<dbReference type="InterPro" id="IPR035914">
    <property type="entry name" value="Sperma_CUB_dom_sf"/>
</dbReference>
<reference evidence="5" key="2">
    <citation type="submission" date="2025-08" db="UniProtKB">
        <authorList>
            <consortium name="RefSeq"/>
        </authorList>
    </citation>
    <scope>IDENTIFICATION</scope>
    <source>
        <strain evidence="5">14028-0561.14</strain>
        <tissue evidence="5">Whole fly</tissue>
    </source>
</reference>
<dbReference type="PANTHER" id="PTHR33236">
    <property type="entry name" value="INTRAFLAGELLAR TRANSPORT PROTEIN 122 FAMILY PROTEIN-RELATED"/>
    <property type="match status" value="1"/>
</dbReference>
<keyword evidence="1" id="KW-1015">Disulfide bond</keyword>
<dbReference type="Pfam" id="PF26080">
    <property type="entry name" value="CUB_animal"/>
    <property type="match status" value="1"/>
</dbReference>
<feature type="domain" description="CUB" evidence="3">
    <location>
        <begin position="233"/>
        <end position="369"/>
    </location>
</feature>
<name>A0A6P4JFY4_DROKI</name>
<keyword evidence="4" id="KW-1185">Reference proteome</keyword>
<evidence type="ECO:0000313" key="5">
    <source>
        <dbReference type="RefSeq" id="XP_017033714.2"/>
    </source>
</evidence>
<comment type="caution">
    <text evidence="2">Lacks conserved residue(s) required for the propagation of feature annotation.</text>
</comment>
<dbReference type="PROSITE" id="PS01180">
    <property type="entry name" value="CUB"/>
    <property type="match status" value="1"/>
</dbReference>
<dbReference type="OrthoDB" id="6378913at2759"/>
<dbReference type="InterPro" id="IPR000859">
    <property type="entry name" value="CUB_dom"/>
</dbReference>